<dbReference type="InterPro" id="IPR013840">
    <property type="entry name" value="DNAligase_N"/>
</dbReference>
<dbReference type="SUPFAM" id="SSF56091">
    <property type="entry name" value="DNA ligase/mRNA capping enzyme, catalytic domain"/>
    <property type="match status" value="1"/>
</dbReference>
<dbReference type="GO" id="GO:0003911">
    <property type="term" value="F:DNA ligase (NAD+) activity"/>
    <property type="evidence" value="ECO:0007669"/>
    <property type="project" value="UniProtKB-EC"/>
</dbReference>
<dbReference type="InterPro" id="IPR013839">
    <property type="entry name" value="DNAligase_adenylation"/>
</dbReference>
<dbReference type="GO" id="GO:0005829">
    <property type="term" value="C:cytosol"/>
    <property type="evidence" value="ECO:0007669"/>
    <property type="project" value="TreeGrafter"/>
</dbReference>
<comment type="catalytic activity">
    <reaction evidence="12">
        <text>NAD(+) + (deoxyribonucleotide)n-3'-hydroxyl + 5'-phospho-(deoxyribonucleotide)m = (deoxyribonucleotide)n+m + AMP + beta-nicotinamide D-nucleotide.</text>
        <dbReference type="EC" id="6.5.1.2"/>
    </reaction>
</comment>
<dbReference type="SMART" id="SM00532">
    <property type="entry name" value="LIGANc"/>
    <property type="match status" value="1"/>
</dbReference>
<evidence type="ECO:0000256" key="9">
    <source>
        <dbReference type="ARBA" id="ARBA00022842"/>
    </source>
</evidence>
<dbReference type="FunFam" id="2.40.50.140:FF:000012">
    <property type="entry name" value="DNA ligase"/>
    <property type="match status" value="1"/>
</dbReference>
<dbReference type="AlphaFoldDB" id="A0A6J7HFA1"/>
<dbReference type="FunFam" id="3.40.50.10190:FF:000054">
    <property type="entry name" value="DNA ligase"/>
    <property type="match status" value="1"/>
</dbReference>
<dbReference type="InterPro" id="IPR018239">
    <property type="entry name" value="DNA_ligase_AS"/>
</dbReference>
<dbReference type="SMART" id="SM00292">
    <property type="entry name" value="BRCT"/>
    <property type="match status" value="1"/>
</dbReference>
<evidence type="ECO:0000256" key="6">
    <source>
        <dbReference type="ARBA" id="ARBA00022723"/>
    </source>
</evidence>
<dbReference type="NCBIfam" id="TIGR00575">
    <property type="entry name" value="dnlj"/>
    <property type="match status" value="1"/>
</dbReference>
<feature type="region of interest" description="Disordered" evidence="13">
    <location>
        <begin position="49"/>
        <end position="68"/>
    </location>
</feature>
<dbReference type="InterPro" id="IPR033136">
    <property type="entry name" value="DNA_ligase_CS"/>
</dbReference>
<keyword evidence="4" id="KW-0436">Ligase</keyword>
<dbReference type="PIRSF" id="PIRSF001604">
    <property type="entry name" value="LigA"/>
    <property type="match status" value="1"/>
</dbReference>
<dbReference type="PANTHER" id="PTHR23389">
    <property type="entry name" value="CHROMOSOME TRANSMISSION FIDELITY FACTOR 18"/>
    <property type="match status" value="1"/>
</dbReference>
<dbReference type="PROSITE" id="PS01056">
    <property type="entry name" value="DNA_LIGASE_N2"/>
    <property type="match status" value="1"/>
</dbReference>
<dbReference type="GO" id="GO:0046872">
    <property type="term" value="F:metal ion binding"/>
    <property type="evidence" value="ECO:0007669"/>
    <property type="project" value="UniProtKB-KW"/>
</dbReference>
<dbReference type="GO" id="GO:0006281">
    <property type="term" value="P:DNA repair"/>
    <property type="evidence" value="ECO:0007669"/>
    <property type="project" value="UniProtKB-KW"/>
</dbReference>
<evidence type="ECO:0000256" key="7">
    <source>
        <dbReference type="ARBA" id="ARBA00022763"/>
    </source>
</evidence>
<evidence type="ECO:0000313" key="15">
    <source>
        <dbReference type="EMBL" id="CAB4917918.1"/>
    </source>
</evidence>
<dbReference type="InterPro" id="IPR012340">
    <property type="entry name" value="NA-bd_OB-fold"/>
</dbReference>
<dbReference type="InterPro" id="IPR036420">
    <property type="entry name" value="BRCT_dom_sf"/>
</dbReference>
<evidence type="ECO:0000256" key="11">
    <source>
        <dbReference type="ARBA" id="ARBA00023204"/>
    </source>
</evidence>
<dbReference type="InterPro" id="IPR010994">
    <property type="entry name" value="RuvA_2-like"/>
</dbReference>
<dbReference type="Pfam" id="PF12826">
    <property type="entry name" value="HHH_2"/>
    <property type="match status" value="1"/>
</dbReference>
<name>A0A6J7HFA1_9ZZZZ</name>
<dbReference type="HAMAP" id="MF_01588">
    <property type="entry name" value="DNA_ligase_A"/>
    <property type="match status" value="1"/>
</dbReference>
<dbReference type="EMBL" id="CAFBMR010000050">
    <property type="protein sequence ID" value="CAB4917918.1"/>
    <property type="molecule type" value="Genomic_DNA"/>
</dbReference>
<dbReference type="NCBIfam" id="NF005932">
    <property type="entry name" value="PRK07956.1"/>
    <property type="match status" value="1"/>
</dbReference>
<keyword evidence="11" id="KW-0234">DNA repair</keyword>
<dbReference type="PANTHER" id="PTHR23389:SF9">
    <property type="entry name" value="DNA LIGASE"/>
    <property type="match status" value="1"/>
</dbReference>
<dbReference type="SMART" id="SM00278">
    <property type="entry name" value="HhH1"/>
    <property type="match status" value="3"/>
</dbReference>
<dbReference type="InterPro" id="IPR001679">
    <property type="entry name" value="DNA_ligase"/>
</dbReference>
<keyword evidence="10" id="KW-0520">NAD</keyword>
<evidence type="ECO:0000256" key="1">
    <source>
        <dbReference type="ARBA" id="ARBA00001946"/>
    </source>
</evidence>
<evidence type="ECO:0000256" key="10">
    <source>
        <dbReference type="ARBA" id="ARBA00023027"/>
    </source>
</evidence>
<evidence type="ECO:0000256" key="8">
    <source>
        <dbReference type="ARBA" id="ARBA00022833"/>
    </source>
</evidence>
<feature type="domain" description="BRCT" evidence="14">
    <location>
        <begin position="622"/>
        <end position="692"/>
    </location>
</feature>
<keyword evidence="6" id="KW-0479">Metal-binding</keyword>
<dbReference type="GO" id="GO:0006260">
    <property type="term" value="P:DNA replication"/>
    <property type="evidence" value="ECO:0007669"/>
    <property type="project" value="UniProtKB-KW"/>
</dbReference>
<gene>
    <name evidence="15" type="ORF">UFOPK3610_01236</name>
</gene>
<evidence type="ECO:0000256" key="3">
    <source>
        <dbReference type="ARBA" id="ARBA00012722"/>
    </source>
</evidence>
<keyword evidence="5" id="KW-0235">DNA replication</keyword>
<proteinExistence type="inferred from homology"/>
<dbReference type="PROSITE" id="PS01055">
    <property type="entry name" value="DNA_LIGASE_N1"/>
    <property type="match status" value="1"/>
</dbReference>
<dbReference type="CDD" id="cd00114">
    <property type="entry name" value="LIGANc"/>
    <property type="match status" value="1"/>
</dbReference>
<accession>A0A6J7HFA1</accession>
<evidence type="ECO:0000256" key="2">
    <source>
        <dbReference type="ARBA" id="ARBA00004067"/>
    </source>
</evidence>
<sequence length="706" mass="76831">MTQDPRERWQLLVAQIEQARSQYYVQDSPSLSDAEYDVLYRELEQLETDFPELHSPGSPTQTPGGRSSELFDPVEHLERMYSLDNAFSAEELDAWFARVERGIADSGVGEAPAYLCELKIDGLAIDLVYRHGRLVSVATRGDGRVGEDVTYNARMIPAIPQTLVGEVPTLVEVRGEIYFANVDFERINSEQLDAGGTVFANPRNAAAGSLRQRIDKREREARTERAKAEVELGKRRLAGLKLIVHGIGAHEGLKIERQSQAYEVLKGLGMPTSDRVQVLSSPIEVAAFITRFGEGRHEVEHDIDGAVVKVDQLSLQDALGATSRAPRWAIAYKYPPEVVRTKLLDVAVQVGRTGRVTPYAVMEPVFVAGSTVSSATLHNGHEVQRKGVLIGDLVFLRKAGDVIPEILGPVLEARTGDERPFVMPTHCPECGSELRPEKEADADIRCPNARSCPGQLRERLAYLGSRAAFDIEGLGEKSARALLEEGVIADESELFDITADQLRQTTYFTRAPKKGEDGPQLSKAGESLLEGLQKAKSQPLWRVVNALSIRHIGPPTAQAITREFDSLDALAGASAEELALTEGVGAIIAEAIVEWFSDEWHRDIVAMWAAAGVRMRDEVKETGPQPFAGLTFVITGTLAGMSRDEAAEAVTSRGGKGSGSVSKKTSYVVVGDSPGSKYDKAIELGVPVLDVEGFRALLGTPVDSGE</sequence>
<dbReference type="Gene3D" id="1.10.150.20">
    <property type="entry name" value="5' to 3' exonuclease, C-terminal subdomain"/>
    <property type="match status" value="2"/>
</dbReference>
<evidence type="ECO:0000259" key="14">
    <source>
        <dbReference type="PROSITE" id="PS50172"/>
    </source>
</evidence>
<dbReference type="InterPro" id="IPR003583">
    <property type="entry name" value="Hlx-hairpin-Hlx_DNA-bd_motif"/>
</dbReference>
<dbReference type="Pfam" id="PF03119">
    <property type="entry name" value="DNA_ligase_ZBD"/>
    <property type="match status" value="1"/>
</dbReference>
<dbReference type="SUPFAM" id="SSF47781">
    <property type="entry name" value="RuvA domain 2-like"/>
    <property type="match status" value="1"/>
</dbReference>
<dbReference type="GO" id="GO:0003677">
    <property type="term" value="F:DNA binding"/>
    <property type="evidence" value="ECO:0007669"/>
    <property type="project" value="InterPro"/>
</dbReference>
<evidence type="ECO:0000256" key="13">
    <source>
        <dbReference type="SAM" id="MobiDB-lite"/>
    </source>
</evidence>
<dbReference type="Gene3D" id="3.30.470.30">
    <property type="entry name" value="DNA ligase/mRNA capping enzyme"/>
    <property type="match status" value="1"/>
</dbReference>
<dbReference type="SUPFAM" id="SSF50249">
    <property type="entry name" value="Nucleic acid-binding proteins"/>
    <property type="match status" value="1"/>
</dbReference>
<dbReference type="Gene3D" id="6.20.10.30">
    <property type="match status" value="1"/>
</dbReference>
<dbReference type="Gene3D" id="1.10.287.610">
    <property type="entry name" value="Helix hairpin bin"/>
    <property type="match status" value="1"/>
</dbReference>
<evidence type="ECO:0000256" key="12">
    <source>
        <dbReference type="ARBA" id="ARBA00034005"/>
    </source>
</evidence>
<dbReference type="Gene3D" id="3.40.50.10190">
    <property type="entry name" value="BRCT domain"/>
    <property type="match status" value="1"/>
</dbReference>
<keyword evidence="9" id="KW-0460">Magnesium</keyword>
<reference evidence="15" key="1">
    <citation type="submission" date="2020-05" db="EMBL/GenBank/DDBJ databases">
        <authorList>
            <person name="Chiriac C."/>
            <person name="Salcher M."/>
            <person name="Ghai R."/>
            <person name="Kavagutti S V."/>
        </authorList>
    </citation>
    <scope>NUCLEOTIDE SEQUENCE</scope>
</reference>
<evidence type="ECO:0000256" key="4">
    <source>
        <dbReference type="ARBA" id="ARBA00022598"/>
    </source>
</evidence>
<dbReference type="InterPro" id="IPR041663">
    <property type="entry name" value="DisA/LigA_HHH"/>
</dbReference>
<dbReference type="Pfam" id="PF03120">
    <property type="entry name" value="OB_DNA_ligase"/>
    <property type="match status" value="1"/>
</dbReference>
<comment type="function">
    <text evidence="2">DNA ligase that catalyzes the formation of phosphodiester linkages between 5'-phosphoryl and 3'-hydroxyl groups in double-stranded DNA using NAD as a coenzyme and as the energy source for the reaction. It is essential for DNA replication and repair of damaged DNA.</text>
</comment>
<dbReference type="Gene3D" id="2.40.50.140">
    <property type="entry name" value="Nucleic acid-binding proteins"/>
    <property type="match status" value="1"/>
</dbReference>
<organism evidence="15">
    <name type="scientific">freshwater metagenome</name>
    <dbReference type="NCBI Taxonomy" id="449393"/>
    <lineage>
        <taxon>unclassified sequences</taxon>
        <taxon>metagenomes</taxon>
        <taxon>ecological metagenomes</taxon>
    </lineage>
</organism>
<keyword evidence="8" id="KW-0862">Zinc</keyword>
<dbReference type="Pfam" id="PF00533">
    <property type="entry name" value="BRCT"/>
    <property type="match status" value="1"/>
</dbReference>
<evidence type="ECO:0000256" key="5">
    <source>
        <dbReference type="ARBA" id="ARBA00022705"/>
    </source>
</evidence>
<dbReference type="EC" id="6.5.1.2" evidence="3"/>
<comment type="cofactor">
    <cofactor evidence="1">
        <name>Mg(2+)</name>
        <dbReference type="ChEBI" id="CHEBI:18420"/>
    </cofactor>
</comment>
<protein>
    <recommendedName>
        <fullName evidence="3">DNA ligase (NAD(+))</fullName>
        <ecNumber evidence="3">6.5.1.2</ecNumber>
    </recommendedName>
</protein>
<dbReference type="SUPFAM" id="SSF52113">
    <property type="entry name" value="BRCT domain"/>
    <property type="match status" value="1"/>
</dbReference>
<dbReference type="InterPro" id="IPR001357">
    <property type="entry name" value="BRCT_dom"/>
</dbReference>
<dbReference type="PROSITE" id="PS50172">
    <property type="entry name" value="BRCT"/>
    <property type="match status" value="1"/>
</dbReference>
<dbReference type="InterPro" id="IPR004149">
    <property type="entry name" value="Znf_DNAligase_C4"/>
</dbReference>
<dbReference type="InterPro" id="IPR004150">
    <property type="entry name" value="NAD_DNA_ligase_OB"/>
</dbReference>
<keyword evidence="7" id="KW-0227">DNA damage</keyword>
<dbReference type="CDD" id="cd17748">
    <property type="entry name" value="BRCT_DNA_ligase_like"/>
    <property type="match status" value="1"/>
</dbReference>
<dbReference type="Pfam" id="PF01653">
    <property type="entry name" value="DNA_ligase_aden"/>
    <property type="match status" value="1"/>
</dbReference>